<dbReference type="InterPro" id="IPR003180">
    <property type="entry name" value="MPG"/>
</dbReference>
<evidence type="ECO:0000256" key="2">
    <source>
        <dbReference type="ARBA" id="ARBA00022763"/>
    </source>
</evidence>
<dbReference type="CDD" id="cd00540">
    <property type="entry name" value="AAG"/>
    <property type="match status" value="1"/>
</dbReference>
<keyword evidence="2 5" id="KW-0227">DNA damage</keyword>
<dbReference type="InterPro" id="IPR011034">
    <property type="entry name" value="Formyl_transferase-like_C_sf"/>
</dbReference>
<evidence type="ECO:0000256" key="1">
    <source>
        <dbReference type="ARBA" id="ARBA00009232"/>
    </source>
</evidence>
<organism evidence="6 7">
    <name type="scientific">Psychromicrobium silvestre</name>
    <dbReference type="NCBI Taxonomy" id="1645614"/>
    <lineage>
        <taxon>Bacteria</taxon>
        <taxon>Bacillati</taxon>
        <taxon>Actinomycetota</taxon>
        <taxon>Actinomycetes</taxon>
        <taxon>Micrococcales</taxon>
        <taxon>Micrococcaceae</taxon>
        <taxon>Psychromicrobium</taxon>
    </lineage>
</organism>
<evidence type="ECO:0000256" key="4">
    <source>
        <dbReference type="ARBA" id="ARBA00023204"/>
    </source>
</evidence>
<dbReference type="SUPFAM" id="SSF50486">
    <property type="entry name" value="FMT C-terminal domain-like"/>
    <property type="match status" value="1"/>
</dbReference>
<dbReference type="EC" id="3.2.2.-" evidence="5"/>
<dbReference type="Pfam" id="PF02245">
    <property type="entry name" value="Pur_DNA_glyco"/>
    <property type="match status" value="1"/>
</dbReference>
<dbReference type="InterPro" id="IPR036995">
    <property type="entry name" value="MPG_sf"/>
</dbReference>
<comment type="similarity">
    <text evidence="1 5">Belongs to the DNA glycosylase MPG family.</text>
</comment>
<evidence type="ECO:0000313" key="6">
    <source>
        <dbReference type="EMBL" id="NYE93817.1"/>
    </source>
</evidence>
<dbReference type="PANTHER" id="PTHR10429">
    <property type="entry name" value="DNA-3-METHYLADENINE GLYCOSYLASE"/>
    <property type="match status" value="1"/>
</dbReference>
<keyword evidence="4 5" id="KW-0234">DNA repair</keyword>
<dbReference type="AlphaFoldDB" id="A0A7Y9S5X9"/>
<accession>A0A7Y9S5X9</accession>
<gene>
    <name evidence="6" type="ORF">FHU41_000038</name>
</gene>
<keyword evidence="3 5" id="KW-0378">Hydrolase</keyword>
<dbReference type="PANTHER" id="PTHR10429:SF0">
    <property type="entry name" value="DNA-3-METHYLADENINE GLYCOSYLASE"/>
    <property type="match status" value="1"/>
</dbReference>
<dbReference type="RefSeq" id="WP_179387677.1">
    <property type="nucleotide sequence ID" value="NZ_JACBYQ010000001.1"/>
</dbReference>
<proteinExistence type="inferred from homology"/>
<comment type="caution">
    <text evidence="6">The sequence shown here is derived from an EMBL/GenBank/DDBJ whole genome shotgun (WGS) entry which is preliminary data.</text>
</comment>
<evidence type="ECO:0000256" key="5">
    <source>
        <dbReference type="HAMAP-Rule" id="MF_00527"/>
    </source>
</evidence>
<dbReference type="Proteomes" id="UP000521748">
    <property type="component" value="Unassembled WGS sequence"/>
</dbReference>
<keyword evidence="6" id="KW-0326">Glycosidase</keyword>
<dbReference type="NCBIfam" id="NF002003">
    <property type="entry name" value="PRK00802.1-3"/>
    <property type="match status" value="1"/>
</dbReference>
<name>A0A7Y9S5X9_9MICC</name>
<keyword evidence="7" id="KW-1185">Reference proteome</keyword>
<evidence type="ECO:0000313" key="7">
    <source>
        <dbReference type="Proteomes" id="UP000521748"/>
    </source>
</evidence>
<dbReference type="EMBL" id="JACBYQ010000001">
    <property type="protein sequence ID" value="NYE93817.1"/>
    <property type="molecule type" value="Genomic_DNA"/>
</dbReference>
<reference evidence="6 7" key="1">
    <citation type="submission" date="2020-07" db="EMBL/GenBank/DDBJ databases">
        <title>Sequencing the genomes of 1000 actinobacteria strains.</title>
        <authorList>
            <person name="Klenk H.-P."/>
        </authorList>
    </citation>
    <scope>NUCLEOTIDE SEQUENCE [LARGE SCALE GENOMIC DNA]</scope>
    <source>
        <strain evidence="6 7">DSM 102047</strain>
    </source>
</reference>
<dbReference type="Gene3D" id="3.10.300.10">
    <property type="entry name" value="Methylpurine-DNA glycosylase (MPG)"/>
    <property type="match status" value="1"/>
</dbReference>
<dbReference type="HAMAP" id="MF_00527">
    <property type="entry name" value="3MGH"/>
    <property type="match status" value="1"/>
</dbReference>
<protein>
    <recommendedName>
        <fullName evidence="5">Putative 3-methyladenine DNA glycosylase</fullName>
        <ecNumber evidence="5">3.2.2.-</ecNumber>
    </recommendedName>
</protein>
<dbReference type="GO" id="GO:0006284">
    <property type="term" value="P:base-excision repair"/>
    <property type="evidence" value="ECO:0007669"/>
    <property type="project" value="InterPro"/>
</dbReference>
<evidence type="ECO:0000256" key="3">
    <source>
        <dbReference type="ARBA" id="ARBA00022801"/>
    </source>
</evidence>
<sequence>MSAELFELLSQDALTIAPLLLGATVSSEYDGGRVTVRLTEVEAYLGPETSAAPDPGSHSYRGRTPRNEVMFGPPGHLYVYFTYGMHFCGNVVCSPEGTSSAVLLRAGEVVEGLELARNRRSAARKNVAPIKAAKDHELANGPAKLASVLGWDRSANGQDLLNGGAVQLSLAPALGTALIASGPRVGVSGPGGTESYPWRFWIDADPTVSRYKAAVPRAKATRSKRTDVPH</sequence>
<dbReference type="GO" id="GO:0003677">
    <property type="term" value="F:DNA binding"/>
    <property type="evidence" value="ECO:0007669"/>
    <property type="project" value="InterPro"/>
</dbReference>
<dbReference type="FunFam" id="3.10.300.10:FF:000001">
    <property type="entry name" value="Putative 3-methyladenine DNA glycosylase"/>
    <property type="match status" value="1"/>
</dbReference>
<dbReference type="GO" id="GO:0003905">
    <property type="term" value="F:alkylbase DNA N-glycosylase activity"/>
    <property type="evidence" value="ECO:0007669"/>
    <property type="project" value="InterPro"/>
</dbReference>
<dbReference type="NCBIfam" id="TIGR00567">
    <property type="entry name" value="3mg"/>
    <property type="match status" value="1"/>
</dbReference>